<dbReference type="InterPro" id="IPR036390">
    <property type="entry name" value="WH_DNA-bd_sf"/>
</dbReference>
<dbReference type="GeneID" id="8827492"/>
<name>B5IA07_ACIB4</name>
<keyword evidence="2" id="KW-1185">Reference proteome</keyword>
<dbReference type="KEGG" id="abi:Aboo_0547"/>
<gene>
    <name evidence="1" type="ordered locus">Aboo_0547</name>
</gene>
<reference evidence="1" key="1">
    <citation type="submission" date="2010-02" db="EMBL/GenBank/DDBJ databases">
        <title>Complete sequence of Aciduliprofundum boonei T469.</title>
        <authorList>
            <consortium name="US DOE Joint Genome Institute"/>
            <person name="Lucas S."/>
            <person name="Copeland A."/>
            <person name="Lapidus A."/>
            <person name="Cheng J.-F."/>
            <person name="Bruce D."/>
            <person name="Goodwin L."/>
            <person name="Pitluck S."/>
            <person name="Saunders E."/>
            <person name="Detter J.C."/>
            <person name="Han C."/>
            <person name="Tapia R."/>
            <person name="Land M."/>
            <person name="Hauser L."/>
            <person name="Kyrpides N."/>
            <person name="Mikhailova N."/>
            <person name="Flores G."/>
            <person name="Reysenbach A.-L."/>
            <person name="Woyke T."/>
        </authorList>
    </citation>
    <scope>NUCLEOTIDE SEQUENCE</scope>
    <source>
        <strain evidence="1">T469</strain>
    </source>
</reference>
<evidence type="ECO:0000313" key="1">
    <source>
        <dbReference type="EMBL" id="ADD08358.1"/>
    </source>
</evidence>
<protein>
    <submittedName>
        <fullName evidence="1">Transcriptional regulator, TrmB</fullName>
    </submittedName>
</protein>
<dbReference type="InterPro" id="IPR036388">
    <property type="entry name" value="WH-like_DNA-bd_sf"/>
</dbReference>
<dbReference type="InterPro" id="IPR017185">
    <property type="entry name" value="UCP037373_trxn_reg"/>
</dbReference>
<dbReference type="STRING" id="439481.Aboo_0547"/>
<sequence length="120" mass="13855">MKSAEMTENDKKLAELLQKAGLSRNVAKTLAYMHNREEVISVEIEKNTGLRQPEVSIAMKYLREKGWIVKRDIKKEGKGRPVHGYKLAKPFPKILEEIEKELRGKIKDIENIIKNLQNLS</sequence>
<dbReference type="Gene3D" id="1.10.10.10">
    <property type="entry name" value="Winged helix-like DNA-binding domain superfamily/Winged helix DNA-binding domain"/>
    <property type="match status" value="1"/>
</dbReference>
<dbReference type="HOGENOM" id="CLU_163103_0_0_2"/>
<dbReference type="PIRSF" id="PIRSF037373">
    <property type="entry name" value="UCP037373_trxn_reg"/>
    <property type="match status" value="1"/>
</dbReference>
<dbReference type="RefSeq" id="WP_008082135.1">
    <property type="nucleotide sequence ID" value="NC_013926.1"/>
</dbReference>
<evidence type="ECO:0000313" key="2">
    <source>
        <dbReference type="Proteomes" id="UP000001400"/>
    </source>
</evidence>
<dbReference type="OrthoDB" id="55633at2157"/>
<dbReference type="SUPFAM" id="SSF46785">
    <property type="entry name" value="Winged helix' DNA-binding domain"/>
    <property type="match status" value="1"/>
</dbReference>
<dbReference type="AlphaFoldDB" id="B5IA07"/>
<dbReference type="eggNOG" id="arCOG04377">
    <property type="taxonomic scope" value="Archaea"/>
</dbReference>
<dbReference type="Proteomes" id="UP000001400">
    <property type="component" value="Chromosome"/>
</dbReference>
<accession>B5IA07</accession>
<dbReference type="EMBL" id="CP001941">
    <property type="protein sequence ID" value="ADD08358.1"/>
    <property type="molecule type" value="Genomic_DNA"/>
</dbReference>
<proteinExistence type="predicted"/>
<organism evidence="1 2">
    <name type="scientific">Aciduliprofundum boonei (strain DSM 19572 / T469)</name>
    <dbReference type="NCBI Taxonomy" id="439481"/>
    <lineage>
        <taxon>Archaea</taxon>
        <taxon>Methanobacteriati</taxon>
        <taxon>Thermoplasmatota</taxon>
        <taxon>DHVE2 group</taxon>
        <taxon>Candidatus Aciduliprofundum</taxon>
    </lineage>
</organism>